<evidence type="ECO:0000259" key="3">
    <source>
        <dbReference type="PROSITE" id="PS50102"/>
    </source>
</evidence>
<dbReference type="PANTHER" id="PTHR15836">
    <property type="entry name" value="PERIPHILIN 1"/>
    <property type="match status" value="1"/>
</dbReference>
<feature type="compositionally biased region" description="Low complexity" evidence="2">
    <location>
        <begin position="138"/>
        <end position="155"/>
    </location>
</feature>
<dbReference type="GO" id="GO:0097355">
    <property type="term" value="P:protein localization to heterochromatin"/>
    <property type="evidence" value="ECO:0007669"/>
    <property type="project" value="TreeGrafter"/>
</dbReference>
<dbReference type="GO" id="GO:0005654">
    <property type="term" value="C:nucleoplasm"/>
    <property type="evidence" value="ECO:0007669"/>
    <property type="project" value="TreeGrafter"/>
</dbReference>
<keyword evidence="1" id="KW-0694">RNA-binding</keyword>
<dbReference type="InterPro" id="IPR057603">
    <property type="entry name" value="Periphilin-1_C"/>
</dbReference>
<evidence type="ECO:0000313" key="5">
    <source>
        <dbReference type="WBParaSite" id="scf7180000423448.g11010"/>
    </source>
</evidence>
<feature type="compositionally biased region" description="Polar residues" evidence="2">
    <location>
        <begin position="219"/>
        <end position="229"/>
    </location>
</feature>
<dbReference type="GO" id="GO:0045892">
    <property type="term" value="P:negative regulation of DNA-templated transcription"/>
    <property type="evidence" value="ECO:0007669"/>
    <property type="project" value="InterPro"/>
</dbReference>
<feature type="compositionally biased region" description="Basic residues" evidence="2">
    <location>
        <begin position="200"/>
        <end position="218"/>
    </location>
</feature>
<evidence type="ECO:0000256" key="1">
    <source>
        <dbReference type="PROSITE-ProRule" id="PRU00176"/>
    </source>
</evidence>
<dbReference type="GO" id="GO:0045814">
    <property type="term" value="P:negative regulation of gene expression, epigenetic"/>
    <property type="evidence" value="ECO:0007669"/>
    <property type="project" value="TreeGrafter"/>
</dbReference>
<sequence length="547" mass="62255">MYRRDRINERDHTIFIRGLPGQLTTEELRDFFGKDTGCTFDFVKVSPDRLKLYVAVRFESKTVARKIMEKCQKEGTILGHEVELTWFRDIRRYLAHCAKQGVRPSRFNNHGSGGHRSSGRRSRSYTRSPERGPTEEYSGGNKSVSRSVSGSPSHRSLTHSDADSRSRSKSVSSQSSQHSEPKSLDYSDIKKERSPSPPPKKQKSKKKERKEKKKRKHYSSSPNIHTAKTQRTEGSDIDISDGETSPPSKYANANQGQPQMTITMSKPIGPTRPDAQFTHRRVVVGSLATNQQQSQQKHSGQNVQHESKQSHQQSEDNKFRQTFTVDLDSNASIPKFKSEQPGIVYQPMNGTKAAKGGKYSSEKTCAYQLHLKTLDDVAAKRPRVELESLQQPPVVRSVKASAYSDQIMSSPVRETGAMANNFFKDIQRQILKDIKFKMSTNANVDENQGGFHLSSLSKQQISDNIREEKINKLSVELRECVAKKKREFEQSYRNDCETFGFVTQKLVEKNKTLEDRLKVALLETMKDLESETMKKFDEFLDQISLTF</sequence>
<name>A0A915P8S5_9BILA</name>
<dbReference type="PANTHER" id="PTHR15836:SF4">
    <property type="entry name" value="PERIPHILIN-1"/>
    <property type="match status" value="1"/>
</dbReference>
<dbReference type="AlphaFoldDB" id="A0A915P8S5"/>
<reference evidence="5" key="1">
    <citation type="submission" date="2022-11" db="UniProtKB">
        <authorList>
            <consortium name="WormBaseParasite"/>
        </authorList>
    </citation>
    <scope>IDENTIFICATION</scope>
</reference>
<dbReference type="InterPro" id="IPR035979">
    <property type="entry name" value="RBD_domain_sf"/>
</dbReference>
<dbReference type="Gene3D" id="3.30.70.330">
    <property type="match status" value="1"/>
</dbReference>
<feature type="compositionally biased region" description="Polar residues" evidence="2">
    <location>
        <begin position="242"/>
        <end position="264"/>
    </location>
</feature>
<feature type="region of interest" description="Disordered" evidence="2">
    <location>
        <begin position="289"/>
        <end position="317"/>
    </location>
</feature>
<keyword evidence="4" id="KW-1185">Reference proteome</keyword>
<proteinExistence type="predicted"/>
<feature type="domain" description="RRM" evidence="3">
    <location>
        <begin position="12"/>
        <end position="89"/>
    </location>
</feature>
<dbReference type="InterPro" id="IPR012677">
    <property type="entry name" value="Nucleotide-bd_a/b_plait_sf"/>
</dbReference>
<evidence type="ECO:0000313" key="4">
    <source>
        <dbReference type="Proteomes" id="UP000887560"/>
    </source>
</evidence>
<feature type="compositionally biased region" description="Basic and acidic residues" evidence="2">
    <location>
        <begin position="179"/>
        <end position="194"/>
    </location>
</feature>
<dbReference type="WBParaSite" id="scf7180000423448.g11010">
    <property type="protein sequence ID" value="scf7180000423448.g11010"/>
    <property type="gene ID" value="scf7180000423448.g11010"/>
</dbReference>
<dbReference type="GO" id="GO:0003723">
    <property type="term" value="F:RNA binding"/>
    <property type="evidence" value="ECO:0007669"/>
    <property type="project" value="UniProtKB-UniRule"/>
</dbReference>
<organism evidence="4 5">
    <name type="scientific">Meloidogyne floridensis</name>
    <dbReference type="NCBI Taxonomy" id="298350"/>
    <lineage>
        <taxon>Eukaryota</taxon>
        <taxon>Metazoa</taxon>
        <taxon>Ecdysozoa</taxon>
        <taxon>Nematoda</taxon>
        <taxon>Chromadorea</taxon>
        <taxon>Rhabditida</taxon>
        <taxon>Tylenchina</taxon>
        <taxon>Tylenchomorpha</taxon>
        <taxon>Tylenchoidea</taxon>
        <taxon>Meloidogynidae</taxon>
        <taxon>Meloidogyninae</taxon>
        <taxon>Meloidogyne</taxon>
    </lineage>
</organism>
<accession>A0A915P8S5</accession>
<protein>
    <submittedName>
        <fullName evidence="5">RRM domain-containing protein</fullName>
    </submittedName>
</protein>
<dbReference type="InterPro" id="IPR028851">
    <property type="entry name" value="Pphln1"/>
</dbReference>
<dbReference type="SMART" id="SM00360">
    <property type="entry name" value="RRM"/>
    <property type="match status" value="1"/>
</dbReference>
<feature type="region of interest" description="Disordered" evidence="2">
    <location>
        <begin position="103"/>
        <end position="274"/>
    </location>
</feature>
<dbReference type="PROSITE" id="PS50102">
    <property type="entry name" value="RRM"/>
    <property type="match status" value="1"/>
</dbReference>
<dbReference type="Proteomes" id="UP000887560">
    <property type="component" value="Unplaced"/>
</dbReference>
<dbReference type="CDD" id="cd00590">
    <property type="entry name" value="RRM_SF"/>
    <property type="match status" value="1"/>
</dbReference>
<feature type="compositionally biased region" description="Basic and acidic residues" evidence="2">
    <location>
        <begin position="305"/>
        <end position="317"/>
    </location>
</feature>
<dbReference type="Pfam" id="PF00076">
    <property type="entry name" value="RRM_1"/>
    <property type="match status" value="1"/>
</dbReference>
<evidence type="ECO:0000256" key="2">
    <source>
        <dbReference type="SAM" id="MobiDB-lite"/>
    </source>
</evidence>
<dbReference type="Pfam" id="PF25234">
    <property type="entry name" value="Periphilin_C"/>
    <property type="match status" value="1"/>
</dbReference>
<dbReference type="InterPro" id="IPR000504">
    <property type="entry name" value="RRM_dom"/>
</dbReference>
<feature type="compositionally biased region" description="Low complexity" evidence="2">
    <location>
        <begin position="290"/>
        <end position="304"/>
    </location>
</feature>
<feature type="compositionally biased region" description="Low complexity" evidence="2">
    <location>
        <begin position="169"/>
        <end position="178"/>
    </location>
</feature>
<dbReference type="SUPFAM" id="SSF54928">
    <property type="entry name" value="RNA-binding domain, RBD"/>
    <property type="match status" value="1"/>
</dbReference>